<feature type="region of interest" description="Disordered" evidence="1">
    <location>
        <begin position="62"/>
        <end position="85"/>
    </location>
</feature>
<dbReference type="AlphaFoldDB" id="A0A4Y2FSV0"/>
<sequence>MAVLGGGALTNSGGPAGIFRVMDGSKDNTCGSSSNKCPGATACSSGPARCSFAGHQLRGISRGSSSIHRVGDGTPGTTVNSGGPA</sequence>
<evidence type="ECO:0000256" key="1">
    <source>
        <dbReference type="SAM" id="MobiDB-lite"/>
    </source>
</evidence>
<reference evidence="2 3" key="1">
    <citation type="journal article" date="2019" name="Sci. Rep.">
        <title>Orb-weaving spider Araneus ventricosus genome elucidates the spidroin gene catalogue.</title>
        <authorList>
            <person name="Kono N."/>
            <person name="Nakamura H."/>
            <person name="Ohtoshi R."/>
            <person name="Moran D.A.P."/>
            <person name="Shinohara A."/>
            <person name="Yoshida Y."/>
            <person name="Fujiwara M."/>
            <person name="Mori M."/>
            <person name="Tomita M."/>
            <person name="Arakawa K."/>
        </authorList>
    </citation>
    <scope>NUCLEOTIDE SEQUENCE [LARGE SCALE GENOMIC DNA]</scope>
</reference>
<organism evidence="2 3">
    <name type="scientific">Araneus ventricosus</name>
    <name type="common">Orbweaver spider</name>
    <name type="synonym">Epeira ventricosa</name>
    <dbReference type="NCBI Taxonomy" id="182803"/>
    <lineage>
        <taxon>Eukaryota</taxon>
        <taxon>Metazoa</taxon>
        <taxon>Ecdysozoa</taxon>
        <taxon>Arthropoda</taxon>
        <taxon>Chelicerata</taxon>
        <taxon>Arachnida</taxon>
        <taxon>Araneae</taxon>
        <taxon>Araneomorphae</taxon>
        <taxon>Entelegynae</taxon>
        <taxon>Araneoidea</taxon>
        <taxon>Araneidae</taxon>
        <taxon>Araneus</taxon>
    </lineage>
</organism>
<evidence type="ECO:0000313" key="2">
    <source>
        <dbReference type="EMBL" id="GBM44231.1"/>
    </source>
</evidence>
<evidence type="ECO:0000313" key="3">
    <source>
        <dbReference type="Proteomes" id="UP000499080"/>
    </source>
</evidence>
<dbReference type="Proteomes" id="UP000499080">
    <property type="component" value="Unassembled WGS sequence"/>
</dbReference>
<keyword evidence="3" id="KW-1185">Reference proteome</keyword>
<proteinExistence type="predicted"/>
<feature type="compositionally biased region" description="Polar residues" evidence="1">
    <location>
        <begin position="75"/>
        <end position="85"/>
    </location>
</feature>
<dbReference type="EMBL" id="BGPR01001058">
    <property type="protein sequence ID" value="GBM44231.1"/>
    <property type="molecule type" value="Genomic_DNA"/>
</dbReference>
<comment type="caution">
    <text evidence="2">The sequence shown here is derived from an EMBL/GenBank/DDBJ whole genome shotgun (WGS) entry which is preliminary data.</text>
</comment>
<name>A0A4Y2FSV0_ARAVE</name>
<accession>A0A4Y2FSV0</accession>
<protein>
    <submittedName>
        <fullName evidence="2">Uncharacterized protein</fullName>
    </submittedName>
</protein>
<gene>
    <name evidence="2" type="ORF">AVEN_15563_1</name>
</gene>